<sequence length="335" mass="35551">MAICELRVVGLIMANLGNPVEAAKVSPPAATRYHPPMITLLYGRPPLAFDPPGDATQTSPLIPGSTALESLADGSVEAAMIYAPPGVLERRYVLAQGLRVLKVGGRLDVMAPKDRGGSRLRKELEGFGLEVGESAKAHHRRCVVVKPDAVMGLDAAIAAGALQKVEGLEAWSQPGVFAWDRIDAGSALLAAHMPELKGAGADLGCGYGALATVVLRAPGVTSLRLVDLDRRAIEAARRNVDDPRATFQWADARTLADSGDLAFVVSNPPFHDGGAEDRRLGQAFSRKAAGMLKTGGVLWLVANRHLPYEAELNAAFKRVRPVADRGGYKLFEAVK</sequence>
<dbReference type="SUPFAM" id="SSF53335">
    <property type="entry name" value="S-adenosyl-L-methionine-dependent methyltransferases"/>
    <property type="match status" value="1"/>
</dbReference>
<organism evidence="5 6">
    <name type="scientific">Brevundimonas aurifodinae</name>
    <dbReference type="NCBI Taxonomy" id="1508312"/>
    <lineage>
        <taxon>Bacteria</taxon>
        <taxon>Pseudomonadati</taxon>
        <taxon>Pseudomonadota</taxon>
        <taxon>Alphaproteobacteria</taxon>
        <taxon>Caulobacterales</taxon>
        <taxon>Caulobacteraceae</taxon>
        <taxon>Brevundimonas</taxon>
    </lineage>
</organism>
<comment type="caution">
    <text evidence="5">The sequence shown here is derived from an EMBL/GenBank/DDBJ whole genome shotgun (WGS) entry which is preliminary data.</text>
</comment>
<proteinExistence type="predicted"/>
<dbReference type="Gene3D" id="3.40.50.150">
    <property type="entry name" value="Vaccinia Virus protein VP39"/>
    <property type="match status" value="1"/>
</dbReference>
<evidence type="ECO:0000256" key="3">
    <source>
        <dbReference type="ARBA" id="ARBA00022691"/>
    </source>
</evidence>
<dbReference type="EC" id="2.1.1.172" evidence="5"/>
<dbReference type="InterPro" id="IPR029063">
    <property type="entry name" value="SAM-dependent_MTases_sf"/>
</dbReference>
<evidence type="ECO:0000256" key="2">
    <source>
        <dbReference type="ARBA" id="ARBA00022679"/>
    </source>
</evidence>
<evidence type="ECO:0000313" key="5">
    <source>
        <dbReference type="EMBL" id="MEQ7153717.1"/>
    </source>
</evidence>
<keyword evidence="1 5" id="KW-0489">Methyltransferase</keyword>
<dbReference type="EC" id="2.1.1.174" evidence="5"/>
<name>A0ABV1NIP5_9CAUL</name>
<dbReference type="PANTHER" id="PTHR47816">
    <property type="entry name" value="RIBOSOMAL RNA SMALL SUBUNIT METHYLTRANSFERASE C"/>
    <property type="match status" value="1"/>
</dbReference>
<gene>
    <name evidence="5" type="ORF">ABN401_00665</name>
</gene>
<evidence type="ECO:0000259" key="4">
    <source>
        <dbReference type="Pfam" id="PF05175"/>
    </source>
</evidence>
<evidence type="ECO:0000256" key="1">
    <source>
        <dbReference type="ARBA" id="ARBA00022603"/>
    </source>
</evidence>
<keyword evidence="3" id="KW-0949">S-adenosyl-L-methionine</keyword>
<dbReference type="InterPro" id="IPR046977">
    <property type="entry name" value="RsmC/RlmG"/>
</dbReference>
<dbReference type="PANTHER" id="PTHR47816:SF4">
    <property type="entry name" value="RIBOSOMAL RNA SMALL SUBUNIT METHYLTRANSFERASE C"/>
    <property type="match status" value="1"/>
</dbReference>
<dbReference type="GO" id="GO:0052914">
    <property type="term" value="F:16S rRNA (guanine(1207)-N(2))-methyltransferase activity"/>
    <property type="evidence" value="ECO:0007669"/>
    <property type="project" value="UniProtKB-EC"/>
</dbReference>
<dbReference type="Proteomes" id="UP001445732">
    <property type="component" value="Unassembled WGS sequence"/>
</dbReference>
<dbReference type="InterPro" id="IPR007848">
    <property type="entry name" value="Small_mtfrase_dom"/>
</dbReference>
<reference evidence="5 6" key="1">
    <citation type="submission" date="2024-06" db="EMBL/GenBank/DDBJ databases">
        <title>Brevundimonas sp. C11.</title>
        <authorList>
            <person name="Maltman C."/>
        </authorList>
    </citation>
    <scope>NUCLEOTIDE SEQUENCE [LARGE SCALE GENOMIC DNA]</scope>
    <source>
        <strain evidence="5 6">C11</strain>
    </source>
</reference>
<keyword evidence="6" id="KW-1185">Reference proteome</keyword>
<dbReference type="EMBL" id="JBEGDD010000001">
    <property type="protein sequence ID" value="MEQ7153717.1"/>
    <property type="molecule type" value="Genomic_DNA"/>
</dbReference>
<dbReference type="CDD" id="cd02440">
    <property type="entry name" value="AdoMet_MTases"/>
    <property type="match status" value="1"/>
</dbReference>
<feature type="domain" description="Methyltransferase small" evidence="4">
    <location>
        <begin position="169"/>
        <end position="331"/>
    </location>
</feature>
<protein>
    <submittedName>
        <fullName evidence="5">Class I SAM-dependent methyltransferase</fullName>
        <ecNumber evidence="5">2.1.1.172</ecNumber>
        <ecNumber evidence="5">2.1.1.174</ecNumber>
    </submittedName>
</protein>
<dbReference type="Pfam" id="PF05175">
    <property type="entry name" value="MTS"/>
    <property type="match status" value="1"/>
</dbReference>
<accession>A0ABV1NIP5</accession>
<dbReference type="GO" id="GO:0052916">
    <property type="term" value="F:23S rRNA (guanine(1835)-N(2))-methyltransferase activity"/>
    <property type="evidence" value="ECO:0007669"/>
    <property type="project" value="UniProtKB-EC"/>
</dbReference>
<evidence type="ECO:0000313" key="6">
    <source>
        <dbReference type="Proteomes" id="UP001445732"/>
    </source>
</evidence>
<keyword evidence="2 5" id="KW-0808">Transferase</keyword>